<evidence type="ECO:0000313" key="2">
    <source>
        <dbReference type="Proteomes" id="UP000003980"/>
    </source>
</evidence>
<dbReference type="SUPFAM" id="SSF53474">
    <property type="entry name" value="alpha/beta-Hydrolases"/>
    <property type="match status" value="1"/>
</dbReference>
<dbReference type="AlphaFoldDB" id="H2C4C7"/>
<name>H2C4C7_9CREN</name>
<dbReference type="InterPro" id="IPR029058">
    <property type="entry name" value="AB_hydrolase_fold"/>
</dbReference>
<accession>H2C4C7</accession>
<dbReference type="Proteomes" id="UP000003980">
    <property type="component" value="Unassembled WGS sequence"/>
</dbReference>
<evidence type="ECO:0000313" key="1">
    <source>
        <dbReference type="EMBL" id="EHP69792.1"/>
    </source>
</evidence>
<reference evidence="1 2" key="1">
    <citation type="submission" date="2012-01" db="EMBL/GenBank/DDBJ databases">
        <title>Improved High-Quality Draft sequence of Metallosphaera yellowstonensis MK1.</title>
        <authorList>
            <consortium name="US DOE Joint Genome Institute"/>
            <person name="Lucas S."/>
            <person name="Han J."/>
            <person name="Cheng J.-F."/>
            <person name="Goodwin L."/>
            <person name="Pitluck S."/>
            <person name="Peters L."/>
            <person name="Teshima H."/>
            <person name="Detter J.C."/>
            <person name="Han C."/>
            <person name="Tapia R."/>
            <person name="Land M."/>
            <person name="Hauser L."/>
            <person name="Kyrpides N."/>
            <person name="Kozubal M."/>
            <person name="Macur R.E."/>
            <person name="Jay Z."/>
            <person name="Inskeep W."/>
            <person name="Woyke T."/>
        </authorList>
    </citation>
    <scope>NUCLEOTIDE SEQUENCE [LARGE SCALE GENOMIC DNA]</scope>
    <source>
        <strain evidence="1 2">MK1</strain>
    </source>
</reference>
<keyword evidence="2" id="KW-1185">Reference proteome</keyword>
<dbReference type="STRING" id="671065.MetMK1DRAFT_00002940"/>
<proteinExistence type="predicted"/>
<dbReference type="eggNOG" id="arCOG05706">
    <property type="taxonomic scope" value="Archaea"/>
</dbReference>
<dbReference type="Gene3D" id="3.40.50.1820">
    <property type="entry name" value="alpha/beta hydrolase"/>
    <property type="match status" value="1"/>
</dbReference>
<sequence>MNLKTIKYKAYSHEREKVQAMRSLVLHGKGSSPEKVSWLWEPLKEFGNVEVPPFDYSVEEGLQLALRESFDLVAGHSRGGTIALLAGAKKGRPVIAVSPPTDRILQLEHLYNRRDLPGYKELYQYLSSIPVEVLRETSPVNHSSLLKDVLLIHGIRDEVVPAEHSKILCEKVREMGNRCTLLLLDMRHSPPAHLYSKIRQIIQDWIRELSA</sequence>
<gene>
    <name evidence="1" type="ORF">MetMK1DRAFT_00002940</name>
</gene>
<protein>
    <submittedName>
        <fullName evidence="1">Prolyl oligopeptidase family protein</fullName>
    </submittedName>
</protein>
<dbReference type="RefSeq" id="WP_009069920.1">
    <property type="nucleotide sequence ID" value="NZ_JH597761.1"/>
</dbReference>
<dbReference type="HOGENOM" id="CLU_1375587_0_0_2"/>
<dbReference type="EMBL" id="JH597761">
    <property type="protein sequence ID" value="EHP69792.1"/>
    <property type="molecule type" value="Genomic_DNA"/>
</dbReference>
<organism evidence="1 2">
    <name type="scientific">Metallosphaera yellowstonensis MK1</name>
    <dbReference type="NCBI Taxonomy" id="671065"/>
    <lineage>
        <taxon>Archaea</taxon>
        <taxon>Thermoproteota</taxon>
        <taxon>Thermoprotei</taxon>
        <taxon>Sulfolobales</taxon>
        <taxon>Sulfolobaceae</taxon>
        <taxon>Metallosphaera</taxon>
    </lineage>
</organism>